<dbReference type="AlphaFoldDB" id="A0A6L2N805"/>
<reference evidence="2" key="1">
    <citation type="journal article" date="2019" name="Sci. Rep.">
        <title>Draft genome of Tanacetum cinerariifolium, the natural source of mosquito coil.</title>
        <authorList>
            <person name="Yamashiro T."/>
            <person name="Shiraishi A."/>
            <person name="Satake H."/>
            <person name="Nakayama K."/>
        </authorList>
    </citation>
    <scope>NUCLEOTIDE SEQUENCE</scope>
</reference>
<comment type="caution">
    <text evidence="2">The sequence shown here is derived from an EMBL/GenBank/DDBJ whole genome shotgun (WGS) entry which is preliminary data.</text>
</comment>
<accession>A0A6L2N805</accession>
<dbReference type="InterPro" id="IPR053134">
    <property type="entry name" value="RNA-dir_DNA_polymerase"/>
</dbReference>
<feature type="compositionally biased region" description="Polar residues" evidence="1">
    <location>
        <begin position="524"/>
        <end position="547"/>
    </location>
</feature>
<proteinExistence type="predicted"/>
<dbReference type="PANTHER" id="PTHR24559:SF444">
    <property type="entry name" value="REVERSE TRANSCRIPTASE DOMAIN-CONTAINING PROTEIN"/>
    <property type="match status" value="1"/>
</dbReference>
<protein>
    <recommendedName>
        <fullName evidence="3">Reverse transcriptase domain-containing protein</fullName>
    </recommendedName>
</protein>
<evidence type="ECO:0000313" key="2">
    <source>
        <dbReference type="EMBL" id="GEU82336.1"/>
    </source>
</evidence>
<dbReference type="InterPro" id="IPR043502">
    <property type="entry name" value="DNA/RNA_pol_sf"/>
</dbReference>
<dbReference type="PANTHER" id="PTHR24559">
    <property type="entry name" value="TRANSPOSON TY3-I GAG-POL POLYPROTEIN"/>
    <property type="match status" value="1"/>
</dbReference>
<gene>
    <name evidence="2" type="ORF">Tci_054314</name>
</gene>
<evidence type="ECO:0008006" key="3">
    <source>
        <dbReference type="Google" id="ProtNLM"/>
    </source>
</evidence>
<feature type="region of interest" description="Disordered" evidence="1">
    <location>
        <begin position="520"/>
        <end position="555"/>
    </location>
</feature>
<evidence type="ECO:0000256" key="1">
    <source>
        <dbReference type="SAM" id="MobiDB-lite"/>
    </source>
</evidence>
<dbReference type="Gene3D" id="3.10.10.10">
    <property type="entry name" value="HIV Type 1 Reverse Transcriptase, subunit A, domain 1"/>
    <property type="match status" value="1"/>
</dbReference>
<dbReference type="SUPFAM" id="SSF56672">
    <property type="entry name" value="DNA/RNA polymerases"/>
    <property type="match status" value="1"/>
</dbReference>
<sequence length="555" mass="65420">MKYKAEKVCHEEMVKMPLVDLKDGSFRICMDYRKLSEIAIRNRCHRIRIHEEEIPKTNFRTRYRYFEFTVMPFGLTKAPTVFMELMSRAWWFYLRMLEALGVQDEECDQDGSRASTTHSQSEGLNMRQRRWIELFSDYDCETKYHTGKANIVVNAWRRKEGVKPRRVQDICRRIKLRLARRCIIRFGKKGELAPRFFAKLSEGNLNLLCIRHESEKTTWPIVVRHESEKTACPIVNFKGHARHPKQAVWWKNRYARREHATDPRNLSDAKNEEVSTFPNWILNVQEVPNTDFPEHYFNFAAYNELPDRLSARNPILTVIKGIGTEKMRKNGNIQRIHSMEGITASYAVINHCWKVKMLMRSYGVTIPQELRHNKFTLKDGMLRQKVSTTARHRTNARRYNERYEDMEKEKRRNRFPLDVLREVDPQNYQVIVNDGSKTTTITCFNDQANRLTRDVNEVVAELTNKDPYTHLPSLKQLEGTTHIFQFHFDAMITSRRPDFILDKVFAYPILAFPPANPIQIPKPSATSEQHQTSPKLLTSTETKQSPTNHRKEELE</sequence>
<dbReference type="EMBL" id="BKCJ010008460">
    <property type="protein sequence ID" value="GEU82336.1"/>
    <property type="molecule type" value="Genomic_DNA"/>
</dbReference>
<name>A0A6L2N805_TANCI</name>
<organism evidence="2">
    <name type="scientific">Tanacetum cinerariifolium</name>
    <name type="common">Dalmatian daisy</name>
    <name type="synonym">Chrysanthemum cinerariifolium</name>
    <dbReference type="NCBI Taxonomy" id="118510"/>
    <lineage>
        <taxon>Eukaryota</taxon>
        <taxon>Viridiplantae</taxon>
        <taxon>Streptophyta</taxon>
        <taxon>Embryophyta</taxon>
        <taxon>Tracheophyta</taxon>
        <taxon>Spermatophyta</taxon>
        <taxon>Magnoliopsida</taxon>
        <taxon>eudicotyledons</taxon>
        <taxon>Gunneridae</taxon>
        <taxon>Pentapetalae</taxon>
        <taxon>asterids</taxon>
        <taxon>campanulids</taxon>
        <taxon>Asterales</taxon>
        <taxon>Asteraceae</taxon>
        <taxon>Asteroideae</taxon>
        <taxon>Anthemideae</taxon>
        <taxon>Anthemidinae</taxon>
        <taxon>Tanacetum</taxon>
    </lineage>
</organism>